<dbReference type="AlphaFoldDB" id="A0A3F3MWA8"/>
<dbReference type="GO" id="GO:0005524">
    <property type="term" value="F:ATP binding"/>
    <property type="evidence" value="ECO:0007669"/>
    <property type="project" value="InterPro"/>
</dbReference>
<dbReference type="SMART" id="SM00220">
    <property type="entry name" value="S_TKc"/>
    <property type="match status" value="1"/>
</dbReference>
<protein>
    <recommendedName>
        <fullName evidence="1">Protein kinase domain-containing protein</fullName>
    </recommendedName>
</protein>
<organism evidence="2 4">
    <name type="scientific">Acinetobacter baumannii</name>
    <dbReference type="NCBI Taxonomy" id="470"/>
    <lineage>
        <taxon>Bacteria</taxon>
        <taxon>Pseudomonadati</taxon>
        <taxon>Pseudomonadota</taxon>
        <taxon>Gammaproteobacteria</taxon>
        <taxon>Moraxellales</taxon>
        <taxon>Moraxellaceae</taxon>
        <taxon>Acinetobacter</taxon>
        <taxon>Acinetobacter calcoaceticus/baumannii complex</taxon>
    </lineage>
</organism>
<reference evidence="3 5" key="2">
    <citation type="submission" date="2018-10" db="EMBL/GenBank/DDBJ databases">
        <title>GWAS and RNA-Seq identify cryptic mechanisms of antimicrobial resistance in Acinetobacter baumannii.</title>
        <authorList>
            <person name="Sahl J.W."/>
        </authorList>
    </citation>
    <scope>NUCLEOTIDE SEQUENCE [LARGE SCALE GENOMIC DNA]</scope>
    <source>
        <strain evidence="3 5">TG31299</strain>
    </source>
</reference>
<dbReference type="Gene3D" id="1.10.510.10">
    <property type="entry name" value="Transferase(Phosphotransferase) domain 1"/>
    <property type="match status" value="1"/>
</dbReference>
<dbReference type="GO" id="GO:0004672">
    <property type="term" value="F:protein kinase activity"/>
    <property type="evidence" value="ECO:0007669"/>
    <property type="project" value="InterPro"/>
</dbReference>
<dbReference type="SUPFAM" id="SSF56112">
    <property type="entry name" value="Protein kinase-like (PK-like)"/>
    <property type="match status" value="1"/>
</dbReference>
<dbReference type="InterPro" id="IPR011009">
    <property type="entry name" value="Kinase-like_dom_sf"/>
</dbReference>
<dbReference type="Gene3D" id="3.30.200.20">
    <property type="entry name" value="Phosphorylase Kinase, domain 1"/>
    <property type="match status" value="1"/>
</dbReference>
<evidence type="ECO:0000313" key="4">
    <source>
        <dbReference type="Proteomes" id="UP000248662"/>
    </source>
</evidence>
<evidence type="ECO:0000313" key="3">
    <source>
        <dbReference type="EMBL" id="RSP69458.1"/>
    </source>
</evidence>
<dbReference type="Pfam" id="PF00069">
    <property type="entry name" value="Pkinase"/>
    <property type="match status" value="1"/>
</dbReference>
<reference evidence="2 4" key="1">
    <citation type="submission" date="2018-06" db="EMBL/GenBank/DDBJ databases">
        <title>Carbapenemase-producing Acinetobacter spp. from environmental sources in an hospital from French Polynesia.</title>
        <authorList>
            <person name="Bonnin R.A."/>
            <person name="Levy M."/>
            <person name="Cuzon G."/>
            <person name="Dortet L."/>
            <person name="Naas T."/>
        </authorList>
    </citation>
    <scope>NUCLEOTIDE SEQUENCE [LARGE SCALE GENOMIC DNA]</scope>
    <source>
        <strain evidence="2 4">R10</strain>
    </source>
</reference>
<dbReference type="Proteomes" id="UP000269597">
    <property type="component" value="Unassembled WGS sequence"/>
</dbReference>
<gene>
    <name evidence="2" type="ORF">DOL94_01930</name>
    <name evidence="3" type="ORF">EA722_18375</name>
</gene>
<evidence type="ECO:0000313" key="5">
    <source>
        <dbReference type="Proteomes" id="UP000269597"/>
    </source>
</evidence>
<sequence>MQVFDQRFEVVRLCSDNGGMGLVLLVKDLTGEYQGTLALKYCRETSEEYLSRFKREVRLVSKFQGNEKVVQILHYNFEHSPPYFVMPFYEQGDLCKLHTILAKDHIQQEKIINQMIDCISELHSEGIYHRDIKPQNFLINGDHIVVSDFGLGLEPNSISRFTVSSDSWGTHGFLPPEFQDNGFKYADAQADIFMLGKSIYALLTNIDPTYFRQHENIHSSLQYVLDKACAPTKDRRFSNLAEMKQAIELSFDVILKRRGALAEAQAHLEFIKNLLKSEGRYEPSQIKQFVDQMLHLDDDDLFKVIEEISRPTFFKVLSDPNLQNTLGDFLNLYEKFVESQHYAWAFAETIAKIMHILINSKDVNLENKVKALDLAIKSAVYMNRYAAMETCANIIKNIDNENLAERVVNVMRDNQETFVDDIERSACKSENIRNYLEVISR</sequence>
<dbReference type="EMBL" id="RFBY01000107">
    <property type="protein sequence ID" value="RSP69458.1"/>
    <property type="molecule type" value="Genomic_DNA"/>
</dbReference>
<dbReference type="PROSITE" id="PS50011">
    <property type="entry name" value="PROTEIN_KINASE_DOM"/>
    <property type="match status" value="1"/>
</dbReference>
<dbReference type="PANTHER" id="PTHR44167:SF24">
    <property type="entry name" value="SERINE_THREONINE-PROTEIN KINASE CHK2"/>
    <property type="match status" value="1"/>
</dbReference>
<accession>A0A3F3MWA8</accession>
<name>A0A3F3MWA8_ACIBA</name>
<dbReference type="PANTHER" id="PTHR44167">
    <property type="entry name" value="OVARIAN-SPECIFIC SERINE/THREONINE-PROTEIN KINASE LOK-RELATED"/>
    <property type="match status" value="1"/>
</dbReference>
<evidence type="ECO:0000313" key="2">
    <source>
        <dbReference type="EMBL" id="PZM18833.1"/>
    </source>
</evidence>
<evidence type="ECO:0000259" key="1">
    <source>
        <dbReference type="PROSITE" id="PS50011"/>
    </source>
</evidence>
<comment type="caution">
    <text evidence="2">The sequence shown here is derived from an EMBL/GenBank/DDBJ whole genome shotgun (WGS) entry which is preliminary data.</text>
</comment>
<dbReference type="RefSeq" id="WP_002083777.1">
    <property type="nucleotide sequence ID" value="NZ_JANBNA010000066.1"/>
</dbReference>
<feature type="domain" description="Protein kinase" evidence="1">
    <location>
        <begin position="9"/>
        <end position="313"/>
    </location>
</feature>
<proteinExistence type="predicted"/>
<dbReference type="PROSITE" id="PS00108">
    <property type="entry name" value="PROTEIN_KINASE_ST"/>
    <property type="match status" value="1"/>
</dbReference>
<dbReference type="InterPro" id="IPR008271">
    <property type="entry name" value="Ser/Thr_kinase_AS"/>
</dbReference>
<dbReference type="Proteomes" id="UP000248662">
    <property type="component" value="Unassembled WGS sequence"/>
</dbReference>
<dbReference type="InterPro" id="IPR000719">
    <property type="entry name" value="Prot_kinase_dom"/>
</dbReference>
<dbReference type="EMBL" id="QKWF01000012">
    <property type="protein sequence ID" value="PZM18833.1"/>
    <property type="molecule type" value="Genomic_DNA"/>
</dbReference>